<dbReference type="AlphaFoldDB" id="A0A3D8SSH7"/>
<reference evidence="2 3" key="1">
    <citation type="journal article" date="2018" name="IMA Fungus">
        <title>IMA Genome-F 9: Draft genome sequence of Annulohypoxylon stygium, Aspergillus mulundensis, Berkeleyomyces basicola (syn. Thielaviopsis basicola), Ceratocystis smalleyi, two Cercospora beticola strains, Coleophoma cylindrospora, Fusarium fracticaudum, Phialophora cf. hyalina, and Morchella septimelata.</title>
        <authorList>
            <person name="Wingfield B.D."/>
            <person name="Bills G.F."/>
            <person name="Dong Y."/>
            <person name="Huang W."/>
            <person name="Nel W.J."/>
            <person name="Swalarsk-Parry B.S."/>
            <person name="Vaghefi N."/>
            <person name="Wilken P.M."/>
            <person name="An Z."/>
            <person name="de Beer Z.W."/>
            <person name="De Vos L."/>
            <person name="Chen L."/>
            <person name="Duong T.A."/>
            <person name="Gao Y."/>
            <person name="Hammerbacher A."/>
            <person name="Kikkert J.R."/>
            <person name="Li Y."/>
            <person name="Li H."/>
            <person name="Li K."/>
            <person name="Li Q."/>
            <person name="Liu X."/>
            <person name="Ma X."/>
            <person name="Naidoo K."/>
            <person name="Pethybridge S.J."/>
            <person name="Sun J."/>
            <person name="Steenkamp E.T."/>
            <person name="van der Nest M.A."/>
            <person name="van Wyk S."/>
            <person name="Wingfield M.J."/>
            <person name="Xiong C."/>
            <person name="Yue Q."/>
            <person name="Zhang X."/>
        </authorList>
    </citation>
    <scope>NUCLEOTIDE SEQUENCE [LARGE SCALE GENOMIC DNA]</scope>
    <source>
        <strain evidence="2 3">BP6252</strain>
    </source>
</reference>
<dbReference type="PANTHER" id="PTHR10622">
    <property type="entry name" value="HET DOMAIN-CONTAINING PROTEIN"/>
    <property type="match status" value="1"/>
</dbReference>
<protein>
    <recommendedName>
        <fullName evidence="1">Heterokaryon incompatibility domain-containing protein</fullName>
    </recommendedName>
</protein>
<evidence type="ECO:0000313" key="2">
    <source>
        <dbReference type="EMBL" id="RDW89252.1"/>
    </source>
</evidence>
<name>A0A3D8SSH7_9HELO</name>
<dbReference type="InterPro" id="IPR010730">
    <property type="entry name" value="HET"/>
</dbReference>
<dbReference type="EMBL" id="PDLM01000001">
    <property type="protein sequence ID" value="RDW89252.1"/>
    <property type="molecule type" value="Genomic_DNA"/>
</dbReference>
<dbReference type="Proteomes" id="UP000256645">
    <property type="component" value="Unassembled WGS sequence"/>
</dbReference>
<proteinExistence type="predicted"/>
<accession>A0A3D8SSH7</accession>
<dbReference type="PANTHER" id="PTHR10622:SF12">
    <property type="entry name" value="HET DOMAIN-CONTAINING PROTEIN"/>
    <property type="match status" value="1"/>
</dbReference>
<dbReference type="OrthoDB" id="674604at2759"/>
<dbReference type="Pfam" id="PF06985">
    <property type="entry name" value="HET"/>
    <property type="match status" value="1"/>
</dbReference>
<evidence type="ECO:0000313" key="3">
    <source>
        <dbReference type="Proteomes" id="UP000256645"/>
    </source>
</evidence>
<sequence length="403" mass="46845">MRLINTSTFRFEQFLGTKKPPYAILSHTWDSQEVTYDEMLNPSQETRRKTGFQKIESCCGIAKEYGLSYAWVDTCCIDKRSSAELSEAINSMYRWYRDAEVCFVYIVDVDPVDSVPIDGDIYGSAGQTRAFKKSRWFSRGWTLQELIAPHQRVFFSNDWSLIHFSIDTIEEDSLDELLASITSVSLDVLRHRQPLSKLCVAERMSWASQRETTREEDMAYCLMGILNVNMPILYGEGAQKAFRRLQEEFMKNSFDYSLSPGPLDMQKAVYWRIMTNLGLFIRLNFNHKRQQERYLATPPHFTRAALQLDVETEFGWGILVVRLRPVMGAYCVVNGRRCRAFRRVGCSTFEAANNDTFIDTPYEDVLVLEDEHLELAQTAQEHHDARWGSETRFRLRAPLYSEH</sequence>
<organism evidence="2 3">
    <name type="scientific">Coleophoma cylindrospora</name>
    <dbReference type="NCBI Taxonomy" id="1849047"/>
    <lineage>
        <taxon>Eukaryota</taxon>
        <taxon>Fungi</taxon>
        <taxon>Dikarya</taxon>
        <taxon>Ascomycota</taxon>
        <taxon>Pezizomycotina</taxon>
        <taxon>Leotiomycetes</taxon>
        <taxon>Helotiales</taxon>
        <taxon>Dermateaceae</taxon>
        <taxon>Coleophoma</taxon>
    </lineage>
</organism>
<evidence type="ECO:0000259" key="1">
    <source>
        <dbReference type="Pfam" id="PF06985"/>
    </source>
</evidence>
<dbReference type="STRING" id="1849047.A0A3D8SSH7"/>
<feature type="domain" description="Heterokaryon incompatibility" evidence="1">
    <location>
        <begin position="22"/>
        <end position="110"/>
    </location>
</feature>
<comment type="caution">
    <text evidence="2">The sequence shown here is derived from an EMBL/GenBank/DDBJ whole genome shotgun (WGS) entry which is preliminary data.</text>
</comment>
<gene>
    <name evidence="2" type="ORF">BP6252_01284</name>
</gene>
<keyword evidence="3" id="KW-1185">Reference proteome</keyword>